<keyword evidence="1" id="KW-0496">Mitochondrion</keyword>
<evidence type="ECO:0000313" key="1">
    <source>
        <dbReference type="EMBL" id="AHA41653.1"/>
    </source>
</evidence>
<gene>
    <name evidence="1" type="primary">orf67</name>
</gene>
<organism evidence="1">
    <name type="scientific">Acavomonas peruviana</name>
    <dbReference type="NCBI Taxonomy" id="1542312"/>
    <lineage>
        <taxon>Eukaryota</taxon>
        <taxon>Sar</taxon>
        <taxon>Alveolata</taxon>
        <taxon>Colponemida</taxon>
        <taxon>Acavomonidia</taxon>
        <taxon>Acavomonas</taxon>
    </lineage>
</organism>
<dbReference type="AlphaFoldDB" id="V5KWI8"/>
<proteinExistence type="predicted"/>
<geneLocation type="mitochondrion" evidence="1"/>
<reference evidence="1" key="2">
    <citation type="journal article" date="2014" name="PLoS ONE">
        <title>Description of Colponema vietnamica sp.n. and Acavomonas peruviana n. gen. n. sp., two new alveolate phyla (Colponemidia nom. nov. and Acavomonidia nom. nov.) and their contributions to reconstructing the ancestral state of alveolates and eukaryotes.</title>
        <authorList>
            <person name="Tikhonenkov D.V."/>
            <person name="Janouskovec J."/>
            <person name="Mylnikov A.P."/>
            <person name="Mikhailov K.V."/>
            <person name="Simdyanov T.G."/>
            <person name="Aleoshin V.V."/>
            <person name="Keeling P.J."/>
        </authorList>
    </citation>
    <scope>NUCLEOTIDE SEQUENCE</scope>
    <source>
        <strain evidence="1">Colp-5</strain>
    </source>
</reference>
<name>V5KWI8_9ALVE</name>
<accession>V5KWI8</accession>
<sequence>MYFIGYKDYYLKKKKKNYIKNNFIDICNDIYYVSETINKYYFNPIKYFNMVNYKYYYIYYYNSFVKK</sequence>
<protein>
    <submittedName>
        <fullName evidence="1">Orf67</fullName>
    </submittedName>
</protein>
<dbReference type="EMBL" id="KF651061">
    <property type="protein sequence ID" value="AHA41653.1"/>
    <property type="molecule type" value="Genomic_DNA"/>
</dbReference>
<reference evidence="1" key="1">
    <citation type="journal article" date="2013" name="Curr. Biol.">
        <title>Colponemids represent multiple ancient alveolate lineages.</title>
        <authorList>
            <person name="Janouskovec J."/>
            <person name="Tikhonenkov D.V."/>
            <person name="Mikhailov K.V."/>
            <person name="Simdyanov T.G."/>
            <person name="Aleoshin V.V."/>
            <person name="Mylnikov A.P."/>
            <person name="Keeling P.J."/>
        </authorList>
    </citation>
    <scope>NUCLEOTIDE SEQUENCE</scope>
    <source>
        <strain evidence="1">Colp-5</strain>
    </source>
</reference>